<feature type="coiled-coil region" evidence="7">
    <location>
        <begin position="7"/>
        <end position="72"/>
    </location>
</feature>
<organism evidence="8 9">
    <name type="scientific">marine gamma proteobacterium HTCC2143</name>
    <dbReference type="NCBI Taxonomy" id="247633"/>
    <lineage>
        <taxon>Bacteria</taxon>
        <taxon>Pseudomonadati</taxon>
        <taxon>Pseudomonadota</taxon>
        <taxon>Gammaproteobacteria</taxon>
        <taxon>Cellvibrionales</taxon>
        <taxon>Spongiibacteraceae</taxon>
        <taxon>BD1-7 clade</taxon>
    </lineage>
</organism>
<comment type="similarity">
    <text evidence="1 6">Belongs to the XseB family.</text>
</comment>
<sequence>MTNTKKSIDFEEALDQLEELVEDMENGDLTLEESLKAFEQGIKLTRECQSALSQAEQKVQLLIEENGKLKSVDITNSDDQTA</sequence>
<comment type="subcellular location">
    <subcellularLocation>
        <location evidence="6">Cytoplasm</location>
    </subcellularLocation>
</comment>
<keyword evidence="5 6" id="KW-0269">Exonuclease</keyword>
<dbReference type="EC" id="3.1.11.6" evidence="6"/>
<dbReference type="GO" id="GO:0005829">
    <property type="term" value="C:cytosol"/>
    <property type="evidence" value="ECO:0007669"/>
    <property type="project" value="TreeGrafter"/>
</dbReference>
<keyword evidence="3 6" id="KW-0540">Nuclease</keyword>
<comment type="catalytic activity">
    <reaction evidence="6">
        <text>Exonucleolytic cleavage in either 5'- to 3'- or 3'- to 5'-direction to yield nucleoside 5'-phosphates.</text>
        <dbReference type="EC" id="3.1.11.6"/>
    </reaction>
</comment>
<evidence type="ECO:0000256" key="4">
    <source>
        <dbReference type="ARBA" id="ARBA00022801"/>
    </source>
</evidence>
<evidence type="ECO:0000256" key="1">
    <source>
        <dbReference type="ARBA" id="ARBA00009998"/>
    </source>
</evidence>
<comment type="subunit">
    <text evidence="6">Heterooligomer composed of large and small subunits.</text>
</comment>
<dbReference type="GO" id="GO:0009318">
    <property type="term" value="C:exodeoxyribonuclease VII complex"/>
    <property type="evidence" value="ECO:0007669"/>
    <property type="project" value="UniProtKB-UniRule"/>
</dbReference>
<dbReference type="NCBIfam" id="TIGR01280">
    <property type="entry name" value="xseB"/>
    <property type="match status" value="1"/>
</dbReference>
<evidence type="ECO:0000313" key="9">
    <source>
        <dbReference type="Proteomes" id="UP000004931"/>
    </source>
</evidence>
<dbReference type="NCBIfam" id="NF002140">
    <property type="entry name" value="PRK00977.1-4"/>
    <property type="match status" value="1"/>
</dbReference>
<dbReference type="SUPFAM" id="SSF116842">
    <property type="entry name" value="XseB-like"/>
    <property type="match status" value="1"/>
</dbReference>
<keyword evidence="4 6" id="KW-0378">Hydrolase</keyword>
<evidence type="ECO:0000256" key="2">
    <source>
        <dbReference type="ARBA" id="ARBA00022490"/>
    </source>
</evidence>
<reference evidence="8 9" key="1">
    <citation type="journal article" date="2010" name="J. Bacteriol.">
        <title>Genome sequence of the oligotrophic marine Gammaproteobacterium HTCC2143, isolated from the Oregon Coast.</title>
        <authorList>
            <person name="Oh H.M."/>
            <person name="Kang I."/>
            <person name="Ferriera S."/>
            <person name="Giovannoni S.J."/>
            <person name="Cho J.C."/>
        </authorList>
    </citation>
    <scope>NUCLEOTIDE SEQUENCE [LARGE SCALE GENOMIC DNA]</scope>
    <source>
        <strain evidence="8 9">HTCC2143</strain>
    </source>
</reference>
<dbReference type="GO" id="GO:0008855">
    <property type="term" value="F:exodeoxyribonuclease VII activity"/>
    <property type="evidence" value="ECO:0007669"/>
    <property type="project" value="UniProtKB-UniRule"/>
</dbReference>
<dbReference type="eggNOG" id="COG1722">
    <property type="taxonomic scope" value="Bacteria"/>
</dbReference>
<dbReference type="Pfam" id="PF02609">
    <property type="entry name" value="Exonuc_VII_S"/>
    <property type="match status" value="1"/>
</dbReference>
<dbReference type="PIRSF" id="PIRSF006488">
    <property type="entry name" value="Exonuc_VII_S"/>
    <property type="match status" value="1"/>
</dbReference>
<dbReference type="HAMAP" id="MF_00337">
    <property type="entry name" value="Exonuc_7_S"/>
    <property type="match status" value="1"/>
</dbReference>
<comment type="function">
    <text evidence="6">Bidirectionally degrades single-stranded DNA into large acid-insoluble oligonucleotides, which are then degraded further into small acid-soluble oligonucleotides.</text>
</comment>
<dbReference type="GO" id="GO:0006308">
    <property type="term" value="P:DNA catabolic process"/>
    <property type="evidence" value="ECO:0007669"/>
    <property type="project" value="UniProtKB-UniRule"/>
</dbReference>
<keyword evidence="9" id="KW-1185">Reference proteome</keyword>
<dbReference type="Gene3D" id="1.10.287.1040">
    <property type="entry name" value="Exonuclease VII, small subunit"/>
    <property type="match status" value="1"/>
</dbReference>
<comment type="caution">
    <text evidence="8">The sequence shown here is derived from an EMBL/GenBank/DDBJ whole genome shotgun (WGS) entry which is preliminary data.</text>
</comment>
<accession>A0Y7G5</accession>
<dbReference type="Proteomes" id="UP000004931">
    <property type="component" value="Unassembled WGS sequence"/>
</dbReference>
<dbReference type="AlphaFoldDB" id="A0Y7G5"/>
<evidence type="ECO:0000256" key="5">
    <source>
        <dbReference type="ARBA" id="ARBA00022839"/>
    </source>
</evidence>
<dbReference type="EMBL" id="AAVT01000001">
    <property type="protein sequence ID" value="EAW32069.1"/>
    <property type="molecule type" value="Genomic_DNA"/>
</dbReference>
<dbReference type="STRING" id="247633.GP2143_12476"/>
<name>A0Y7G5_9GAMM</name>
<proteinExistence type="inferred from homology"/>
<dbReference type="PANTHER" id="PTHR34137:SF1">
    <property type="entry name" value="EXODEOXYRIBONUCLEASE 7 SMALL SUBUNIT"/>
    <property type="match status" value="1"/>
</dbReference>
<keyword evidence="2 6" id="KW-0963">Cytoplasm</keyword>
<evidence type="ECO:0000256" key="6">
    <source>
        <dbReference type="HAMAP-Rule" id="MF_00337"/>
    </source>
</evidence>
<evidence type="ECO:0000256" key="3">
    <source>
        <dbReference type="ARBA" id="ARBA00022722"/>
    </source>
</evidence>
<dbReference type="OrthoDB" id="9801128at2"/>
<dbReference type="PANTHER" id="PTHR34137">
    <property type="entry name" value="EXODEOXYRIBONUCLEASE 7 SMALL SUBUNIT"/>
    <property type="match status" value="1"/>
</dbReference>
<evidence type="ECO:0000313" key="8">
    <source>
        <dbReference type="EMBL" id="EAW32069.1"/>
    </source>
</evidence>
<dbReference type="InterPro" id="IPR003761">
    <property type="entry name" value="Exonuc_VII_S"/>
</dbReference>
<evidence type="ECO:0000256" key="7">
    <source>
        <dbReference type="SAM" id="Coils"/>
    </source>
</evidence>
<keyword evidence="7" id="KW-0175">Coiled coil</keyword>
<dbReference type="InterPro" id="IPR037004">
    <property type="entry name" value="Exonuc_VII_ssu_sf"/>
</dbReference>
<gene>
    <name evidence="6" type="primary">xseB</name>
    <name evidence="8" type="ORF">GP2143_12476</name>
</gene>
<protein>
    <recommendedName>
        <fullName evidence="6">Exodeoxyribonuclease 7 small subunit</fullName>
        <ecNumber evidence="6">3.1.11.6</ecNumber>
    </recommendedName>
    <alternativeName>
        <fullName evidence="6">Exodeoxyribonuclease VII small subunit</fullName>
        <shortName evidence="6">Exonuclease VII small subunit</shortName>
    </alternativeName>
</protein>